<name>A0A8J6BY69_9EUKA</name>
<dbReference type="OrthoDB" id="6781984at2759"/>
<dbReference type="GO" id="GO:0003777">
    <property type="term" value="F:microtubule motor activity"/>
    <property type="evidence" value="ECO:0007669"/>
    <property type="project" value="InterPro"/>
</dbReference>
<dbReference type="InterPro" id="IPR001752">
    <property type="entry name" value="Kinesin_motor_dom"/>
</dbReference>
<dbReference type="SUPFAM" id="SSF57997">
    <property type="entry name" value="Tropomyosin"/>
    <property type="match status" value="1"/>
</dbReference>
<dbReference type="InterPro" id="IPR036961">
    <property type="entry name" value="Kinesin_motor_dom_sf"/>
</dbReference>
<evidence type="ECO:0000313" key="10">
    <source>
        <dbReference type="Proteomes" id="UP000717585"/>
    </source>
</evidence>
<feature type="coiled-coil region" evidence="6">
    <location>
        <begin position="1038"/>
        <end position="1075"/>
    </location>
</feature>
<comment type="similarity">
    <text evidence="5">Belongs to the TRAFAC class myosin-kinesin ATPase superfamily. Kinesin family.</text>
</comment>
<evidence type="ECO:0000256" key="4">
    <source>
        <dbReference type="ARBA" id="ARBA00023175"/>
    </source>
</evidence>
<sequence>MADNIKVAIRIRPLIAREDGQSIVWNIQQANTDHPKVLTCERDQYNCFDLLFDTNSTNTDVFNSIAKPIIDGTLEGINGAIMAYGQTSSGKTHTMKGDTHSPGIIPQALEYIFNSIANAKDREYSIRVSCVEIYNEVLRDLLSADDKDQFGRTEKSSRINIHTHSQTIKKGRDEKGQPQSSTETIVRLTNCTERTVYSAAEALEFSELGFAGRAVAETKMNTESSRSHAIFRVYIESTELINGTASGSTRIAHLNLVDLAGSERVKESDVSGIGLREAGNINKSLSVLSQVINELVKVQEQGRVAVHMPYRNSKLTRLLEPALGGNSRTALICNITPARNAIEASRSTITFATSARNVKNAARVNIARDDDGVLTAFRQELGVLRQDVDRLHSALADAKAEGARYAVTIEELNRDLTAARILEEDSQAIQQSHDRLVGSLEQFRKLSTVNREQILALERLVERLNEEKAALETELVQVLEGFNIETTELEKDRNNIRREARQAIVARDKAVKEMERVRAQFEKQTEIKTNLARATREAKDEHKKLERAEVGLAAATEAKVKAEEALATLKGEAESDHEKAVTLEKELAASSARVAALSEENARLTTQLASSTAEATASGAKAHGLAREADFLRGQLRDERLATFMTIKKNVTLEASLTKATADVTRLEASTTELQAVCDGHEETIGRMRVDLNAVTQAEAGLRQDLAAAKERLLELESRLFDETARADTAERTVRDGQVRLEELHDSVRGMNRGLEETIRDKAALEEELSRVKSEHHSVDAQCAAEIGRKEAEAEGLRITVKELEDRVVGLESELTGAKFDLKSTVDELTADRDAAQARVSELDAIVAELNANMPKPEEIAELESTRDGLQQQLKELTATVARLEQEAGTILVVSNEKARLHSMLLAEFHGLEGDYDSLADEHDETLRVRAELETKLAAAESKYEKLVSSHDKLQDNYKQLTDARASRADDEAQAELARLGTELESALEERDHYRDERDMYRERIKEGNKAIEASVRRRKAEFTEKMKAMSKEISDKRHKINELVMQLQDEVKAKREAIRMVRQLEEEKARILGN</sequence>
<evidence type="ECO:0000256" key="5">
    <source>
        <dbReference type="PROSITE-ProRule" id="PRU00283"/>
    </source>
</evidence>
<dbReference type="SMART" id="SM00129">
    <property type="entry name" value="KISc"/>
    <property type="match status" value="1"/>
</dbReference>
<organism evidence="9 10">
    <name type="scientific">Carpediemonas membranifera</name>
    <dbReference type="NCBI Taxonomy" id="201153"/>
    <lineage>
        <taxon>Eukaryota</taxon>
        <taxon>Metamonada</taxon>
        <taxon>Carpediemonas-like organisms</taxon>
        <taxon>Carpediemonas</taxon>
    </lineage>
</organism>
<feature type="domain" description="Kinesin motor" evidence="8">
    <location>
        <begin position="4"/>
        <end position="358"/>
    </location>
</feature>
<evidence type="ECO:0000256" key="6">
    <source>
        <dbReference type="SAM" id="Coils"/>
    </source>
</evidence>
<dbReference type="GO" id="GO:0005874">
    <property type="term" value="C:microtubule"/>
    <property type="evidence" value="ECO:0007669"/>
    <property type="project" value="TreeGrafter"/>
</dbReference>
<dbReference type="PRINTS" id="PR00380">
    <property type="entry name" value="KINESINHEAVY"/>
</dbReference>
<evidence type="ECO:0000256" key="7">
    <source>
        <dbReference type="SAM" id="MobiDB-lite"/>
    </source>
</evidence>
<keyword evidence="2 5" id="KW-0067">ATP-binding</keyword>
<dbReference type="InterPro" id="IPR027640">
    <property type="entry name" value="Kinesin-like_fam"/>
</dbReference>
<feature type="binding site" evidence="5">
    <location>
        <begin position="85"/>
        <end position="92"/>
    </location>
    <ligand>
        <name>ATP</name>
        <dbReference type="ChEBI" id="CHEBI:30616"/>
    </ligand>
</feature>
<gene>
    <name evidence="9" type="ORF">J8273_4293</name>
</gene>
<keyword evidence="10" id="KW-1185">Reference proteome</keyword>
<feature type="coiled-coil region" evidence="6">
    <location>
        <begin position="692"/>
        <end position="887"/>
    </location>
</feature>
<accession>A0A8J6BY69</accession>
<feature type="compositionally biased region" description="Polar residues" evidence="7">
    <location>
        <begin position="158"/>
        <end position="168"/>
    </location>
</feature>
<evidence type="ECO:0000259" key="8">
    <source>
        <dbReference type="PROSITE" id="PS50067"/>
    </source>
</evidence>
<keyword evidence="4 5" id="KW-0505">Motor protein</keyword>
<feature type="coiled-coil region" evidence="6">
    <location>
        <begin position="381"/>
        <end position="415"/>
    </location>
</feature>
<feature type="coiled-coil region" evidence="6">
    <location>
        <begin position="454"/>
        <end position="499"/>
    </location>
</feature>
<protein>
    <submittedName>
        <fullName evidence="9">Centromeric protein E</fullName>
    </submittedName>
</protein>
<evidence type="ECO:0000256" key="1">
    <source>
        <dbReference type="ARBA" id="ARBA00022741"/>
    </source>
</evidence>
<feature type="region of interest" description="Disordered" evidence="7">
    <location>
        <begin position="152"/>
        <end position="182"/>
    </location>
</feature>
<dbReference type="InterPro" id="IPR027417">
    <property type="entry name" value="P-loop_NTPase"/>
</dbReference>
<evidence type="ECO:0000256" key="3">
    <source>
        <dbReference type="ARBA" id="ARBA00023054"/>
    </source>
</evidence>
<comment type="caution">
    <text evidence="9">The sequence shown here is derived from an EMBL/GenBank/DDBJ whole genome shotgun (WGS) entry which is preliminary data.</text>
</comment>
<dbReference type="GO" id="GO:0000278">
    <property type="term" value="P:mitotic cell cycle"/>
    <property type="evidence" value="ECO:0007669"/>
    <property type="project" value="TreeGrafter"/>
</dbReference>
<dbReference type="Pfam" id="PF00225">
    <property type="entry name" value="Kinesin"/>
    <property type="match status" value="1"/>
</dbReference>
<feature type="coiled-coil region" evidence="6">
    <location>
        <begin position="916"/>
        <end position="1004"/>
    </location>
</feature>
<keyword evidence="3 6" id="KW-0175">Coiled coil</keyword>
<reference evidence="9" key="1">
    <citation type="submission" date="2021-05" db="EMBL/GenBank/DDBJ databases">
        <title>A free-living protist that lacks canonical eukaryotic 1 DNA replication and segregation systems.</title>
        <authorList>
            <person name="Salas-Leiva D.E."/>
            <person name="Tromer E.C."/>
            <person name="Curtis B.A."/>
            <person name="Jerlstrom-Hultqvist J."/>
            <person name="Kolisko M."/>
            <person name="Yi Z."/>
            <person name="Salas-Leiva J.S."/>
            <person name="Gallot-Lavallee L."/>
            <person name="Kops G.J.P.L."/>
            <person name="Archibald J.M."/>
            <person name="Simpson A.G.B."/>
            <person name="Roger A.J."/>
        </authorList>
    </citation>
    <scope>NUCLEOTIDE SEQUENCE</scope>
    <source>
        <strain evidence="9">BICM</strain>
    </source>
</reference>
<dbReference type="InterPro" id="IPR019821">
    <property type="entry name" value="Kinesin_motor_CS"/>
</dbReference>
<dbReference type="GO" id="GO:0007018">
    <property type="term" value="P:microtubule-based movement"/>
    <property type="evidence" value="ECO:0007669"/>
    <property type="project" value="InterPro"/>
</dbReference>
<dbReference type="Gene3D" id="3.40.850.10">
    <property type="entry name" value="Kinesin motor domain"/>
    <property type="match status" value="1"/>
</dbReference>
<proteinExistence type="inferred from homology"/>
<dbReference type="PROSITE" id="PS00411">
    <property type="entry name" value="KINESIN_MOTOR_1"/>
    <property type="match status" value="1"/>
</dbReference>
<keyword evidence="1 5" id="KW-0547">Nucleotide-binding</keyword>
<dbReference type="Proteomes" id="UP000717585">
    <property type="component" value="Unassembled WGS sequence"/>
</dbReference>
<dbReference type="SUPFAM" id="SSF52540">
    <property type="entry name" value="P-loop containing nucleoside triphosphate hydrolases"/>
    <property type="match status" value="1"/>
</dbReference>
<dbReference type="PANTHER" id="PTHR47968:SF75">
    <property type="entry name" value="CENTROMERE-ASSOCIATED PROTEIN E"/>
    <property type="match status" value="1"/>
</dbReference>
<dbReference type="EMBL" id="JAHDYR010000016">
    <property type="protein sequence ID" value="KAG9394191.1"/>
    <property type="molecule type" value="Genomic_DNA"/>
</dbReference>
<dbReference type="PROSITE" id="PS50067">
    <property type="entry name" value="KINESIN_MOTOR_2"/>
    <property type="match status" value="1"/>
</dbReference>
<dbReference type="Gene3D" id="1.10.287.1490">
    <property type="match status" value="1"/>
</dbReference>
<dbReference type="GO" id="GO:0005524">
    <property type="term" value="F:ATP binding"/>
    <property type="evidence" value="ECO:0007669"/>
    <property type="project" value="UniProtKB-UniRule"/>
</dbReference>
<dbReference type="AlphaFoldDB" id="A0A8J6BY69"/>
<dbReference type="GO" id="GO:0008017">
    <property type="term" value="F:microtubule binding"/>
    <property type="evidence" value="ECO:0007669"/>
    <property type="project" value="InterPro"/>
</dbReference>
<feature type="coiled-coil region" evidence="6">
    <location>
        <begin position="528"/>
        <end position="614"/>
    </location>
</feature>
<dbReference type="Gene3D" id="1.20.5.170">
    <property type="match status" value="1"/>
</dbReference>
<dbReference type="PANTHER" id="PTHR47968">
    <property type="entry name" value="CENTROMERE PROTEIN E"/>
    <property type="match status" value="1"/>
</dbReference>
<evidence type="ECO:0000313" key="9">
    <source>
        <dbReference type="EMBL" id="KAG9394191.1"/>
    </source>
</evidence>
<evidence type="ECO:0000256" key="2">
    <source>
        <dbReference type="ARBA" id="ARBA00022840"/>
    </source>
</evidence>